<evidence type="ECO:0000313" key="2">
    <source>
        <dbReference type="EMBL" id="KAL2634719.1"/>
    </source>
</evidence>
<dbReference type="AlphaFoldDB" id="A0ABD1YY49"/>
<keyword evidence="1" id="KW-1133">Transmembrane helix</keyword>
<evidence type="ECO:0000256" key="1">
    <source>
        <dbReference type="SAM" id="Phobius"/>
    </source>
</evidence>
<reference evidence="2 3" key="1">
    <citation type="submission" date="2024-09" db="EMBL/GenBank/DDBJ databases">
        <title>Chromosome-scale assembly of Riccia fluitans.</title>
        <authorList>
            <person name="Paukszto L."/>
            <person name="Sawicki J."/>
            <person name="Karawczyk K."/>
            <person name="Piernik-Szablinska J."/>
            <person name="Szczecinska M."/>
            <person name="Mazdziarz M."/>
        </authorList>
    </citation>
    <scope>NUCLEOTIDE SEQUENCE [LARGE SCALE GENOMIC DNA]</scope>
    <source>
        <strain evidence="2">Rf_01</strain>
        <tissue evidence="2">Aerial parts of the thallus</tissue>
    </source>
</reference>
<keyword evidence="3" id="KW-1185">Reference proteome</keyword>
<evidence type="ECO:0000313" key="3">
    <source>
        <dbReference type="Proteomes" id="UP001605036"/>
    </source>
</evidence>
<proteinExistence type="predicted"/>
<protein>
    <submittedName>
        <fullName evidence="2">Uncharacterized protein</fullName>
    </submittedName>
</protein>
<keyword evidence="1" id="KW-0812">Transmembrane</keyword>
<keyword evidence="1" id="KW-0472">Membrane</keyword>
<gene>
    <name evidence="2" type="ORF">R1flu_006198</name>
</gene>
<comment type="caution">
    <text evidence="2">The sequence shown here is derived from an EMBL/GenBank/DDBJ whole genome shotgun (WGS) entry which is preliminary data.</text>
</comment>
<feature type="transmembrane region" description="Helical" evidence="1">
    <location>
        <begin position="244"/>
        <end position="272"/>
    </location>
</feature>
<sequence>MSLPKSRLVISSEEKQNGFPDSLIKRLEQLDVSIPWEEEVYAKIQNEASSIKELATLSEAAVYSCFEGDVPLDALSSKECDETLKLEVAVIRGSPIAHYSWAPEYLVWPTGRKTRLSFKVSFQTEGTSGSECNLEKSESVRFSWNEPPALFRNRRFKTASEFTKELGAEQVDRNSHVQTNGACNEVEEREEINSPERGEIESNFEDCSFNITPIQKQDKALGQDLGQGCVPRAEREVDNSYLKIWLLILPLLVLFLIGISNLLSGSCLLRFLGNLLPSYQPLAVLRESLLS</sequence>
<accession>A0ABD1YY49</accession>
<dbReference type="Proteomes" id="UP001605036">
    <property type="component" value="Unassembled WGS sequence"/>
</dbReference>
<dbReference type="EMBL" id="JBHFFA010000003">
    <property type="protein sequence ID" value="KAL2634719.1"/>
    <property type="molecule type" value="Genomic_DNA"/>
</dbReference>
<organism evidence="2 3">
    <name type="scientific">Riccia fluitans</name>
    <dbReference type="NCBI Taxonomy" id="41844"/>
    <lineage>
        <taxon>Eukaryota</taxon>
        <taxon>Viridiplantae</taxon>
        <taxon>Streptophyta</taxon>
        <taxon>Embryophyta</taxon>
        <taxon>Marchantiophyta</taxon>
        <taxon>Marchantiopsida</taxon>
        <taxon>Marchantiidae</taxon>
        <taxon>Marchantiales</taxon>
        <taxon>Ricciaceae</taxon>
        <taxon>Riccia</taxon>
    </lineage>
</organism>
<name>A0ABD1YY49_9MARC</name>